<organism evidence="3 4">
    <name type="scientific">Planotetraspora kaengkrachanensis</name>
    <dbReference type="NCBI Taxonomy" id="575193"/>
    <lineage>
        <taxon>Bacteria</taxon>
        <taxon>Bacillati</taxon>
        <taxon>Actinomycetota</taxon>
        <taxon>Actinomycetes</taxon>
        <taxon>Streptosporangiales</taxon>
        <taxon>Streptosporangiaceae</taxon>
        <taxon>Planotetraspora</taxon>
    </lineage>
</organism>
<dbReference type="EMBL" id="BONV01000018">
    <property type="protein sequence ID" value="GIG81181.1"/>
    <property type="molecule type" value="Genomic_DNA"/>
</dbReference>
<keyword evidence="1" id="KW-0238">DNA-binding</keyword>
<evidence type="ECO:0000259" key="2">
    <source>
        <dbReference type="SMART" id="SM00862"/>
    </source>
</evidence>
<dbReference type="Proteomes" id="UP000630097">
    <property type="component" value="Unassembled WGS sequence"/>
</dbReference>
<comment type="caution">
    <text evidence="3">The sequence shown here is derived from an EMBL/GenBank/DDBJ whole genome shotgun (WGS) entry which is preliminary data.</text>
</comment>
<name>A0A8J3PU96_9ACTN</name>
<evidence type="ECO:0000313" key="3">
    <source>
        <dbReference type="EMBL" id="GIG81181.1"/>
    </source>
</evidence>
<keyword evidence="4" id="KW-1185">Reference proteome</keyword>
<evidence type="ECO:0000313" key="4">
    <source>
        <dbReference type="Proteomes" id="UP000630097"/>
    </source>
</evidence>
<dbReference type="SUPFAM" id="SSF55781">
    <property type="entry name" value="GAF domain-like"/>
    <property type="match status" value="1"/>
</dbReference>
<dbReference type="Pfam" id="PF01590">
    <property type="entry name" value="GAF"/>
    <property type="match status" value="1"/>
</dbReference>
<dbReference type="InterPro" id="IPR029016">
    <property type="entry name" value="GAF-like_dom_sf"/>
</dbReference>
<feature type="domain" description="OmpR/PhoB-type" evidence="2">
    <location>
        <begin position="299"/>
        <end position="363"/>
    </location>
</feature>
<dbReference type="Gene3D" id="3.30.450.40">
    <property type="match status" value="1"/>
</dbReference>
<dbReference type="InterPro" id="IPR003018">
    <property type="entry name" value="GAF"/>
</dbReference>
<accession>A0A8J3PU96</accession>
<dbReference type="GO" id="GO:0006355">
    <property type="term" value="P:regulation of DNA-templated transcription"/>
    <property type="evidence" value="ECO:0007669"/>
    <property type="project" value="InterPro"/>
</dbReference>
<gene>
    <name evidence="3" type="ORF">Pka01_43080</name>
</gene>
<dbReference type="AlphaFoldDB" id="A0A8J3PU96"/>
<dbReference type="GO" id="GO:0000160">
    <property type="term" value="P:phosphorelay signal transduction system"/>
    <property type="evidence" value="ECO:0007669"/>
    <property type="project" value="InterPro"/>
</dbReference>
<evidence type="ECO:0000256" key="1">
    <source>
        <dbReference type="ARBA" id="ARBA00023125"/>
    </source>
</evidence>
<proteinExistence type="predicted"/>
<dbReference type="RefSeq" id="WP_203884551.1">
    <property type="nucleotide sequence ID" value="NZ_BAABHH010000017.1"/>
</dbReference>
<reference evidence="3 4" key="1">
    <citation type="submission" date="2021-01" db="EMBL/GenBank/DDBJ databases">
        <title>Whole genome shotgun sequence of Planotetraspora kaengkrachanensis NBRC 104272.</title>
        <authorList>
            <person name="Komaki H."/>
            <person name="Tamura T."/>
        </authorList>
    </citation>
    <scope>NUCLEOTIDE SEQUENCE [LARGE SCALE GENOMIC DNA]</scope>
    <source>
        <strain evidence="3 4">NBRC 104272</strain>
    </source>
</reference>
<protein>
    <recommendedName>
        <fullName evidence="2">OmpR/PhoB-type domain-containing protein</fullName>
    </recommendedName>
</protein>
<dbReference type="SMART" id="SM00862">
    <property type="entry name" value="Trans_reg_C"/>
    <property type="match status" value="1"/>
</dbReference>
<sequence>MPDLSVRRFHEALMRGDRTGEGGPRKAILESWRRSLDAGIDPDRHAAPLIYDTDEIGDARASHPMSRLLPMLRHTLLQIADEAAHIMVITDADGMVLWREGHHQVRRKADTIGLADGFHWSEQAVGTNGIGTALAMKKPAHVYAAEHLALALHDWSCAGAPVVDPDSGGVLGCLDITGTSRALHPASVALVAAAARLAESHLMLWMREHDERLRARYHRPGRSGTLVTLTGRIIAGDRRLGARVPLPDHGDRMVLPDGRVAVLEPLGDAYRIHTLDSSPVPRLTLNLLGADHPFAYLDGIRVPLSLRHAEILTLLAAHPRGLTAERLSYLLYGDDGNPVTIRAEIHRLRSQLTRAIAAKPYRLTCEVSADFLTVRQALAAGDLATVARHYQGPLLPRSEAPAIRQARNELEARVRTGLLTRGTIDDLWTYAQTTAGHDDVEVLERLVSALPEGDERHAAASVRLSLDGG</sequence>
<dbReference type="InterPro" id="IPR001867">
    <property type="entry name" value="OmpR/PhoB-type_DNA-bd"/>
</dbReference>
<dbReference type="GO" id="GO:0003677">
    <property type="term" value="F:DNA binding"/>
    <property type="evidence" value="ECO:0007669"/>
    <property type="project" value="UniProtKB-KW"/>
</dbReference>